<name>A0A7Y9JT95_9ACTN</name>
<evidence type="ECO:0000313" key="3">
    <source>
        <dbReference type="Proteomes" id="UP000516957"/>
    </source>
</evidence>
<dbReference type="InterPro" id="IPR043129">
    <property type="entry name" value="ATPase_NBD"/>
</dbReference>
<dbReference type="InterPro" id="IPR002731">
    <property type="entry name" value="ATPase_BadF"/>
</dbReference>
<dbReference type="InterPro" id="IPR052519">
    <property type="entry name" value="Euk-type_GlcNAc_Kinase"/>
</dbReference>
<accession>A0A7Y9JT95</accession>
<comment type="caution">
    <text evidence="2">The sequence shown here is derived from an EMBL/GenBank/DDBJ whole genome shotgun (WGS) entry which is preliminary data.</text>
</comment>
<sequence length="320" mass="32590">MSTVLVFDAGKTGCRVGLWVDGSCVARGEGPGPSGLADPAGVEQALARMAEAEATLETPPEATRPVETVVAGLAGMLSAVEHAPRLRTSLAQRYPGARVVLTSDAITSHAGALAGRAGVVLAAGTGVSVLALSAEGRFHLVDGWGYLLGDAGSGYAIGRAGLDQALRRHDGRGGSEALLARAEARWGQARRIPGLVQGSANPARLVASFARDVFDAAREGDPAARDICEEAAEQLAGSVAAAALGARLGPPVVLATTGGLLHAGAVLTDPLDHHLESLLPGSTRQPAEGDALAGGHLMALRPDLPHHQLLPDRHPQGDVR</sequence>
<reference evidence="2 3" key="1">
    <citation type="submission" date="2020-07" db="EMBL/GenBank/DDBJ databases">
        <title>Sequencing the genomes of 1000 actinobacteria strains.</title>
        <authorList>
            <person name="Klenk H.-P."/>
        </authorList>
    </citation>
    <scope>NUCLEOTIDE SEQUENCE [LARGE SCALE GENOMIC DNA]</scope>
    <source>
        <strain evidence="2 3">DSM 18965</strain>
    </source>
</reference>
<dbReference type="PANTHER" id="PTHR43190">
    <property type="entry name" value="N-ACETYL-D-GLUCOSAMINE KINASE"/>
    <property type="match status" value="1"/>
</dbReference>
<dbReference type="Proteomes" id="UP000516957">
    <property type="component" value="Unassembled WGS sequence"/>
</dbReference>
<dbReference type="EMBL" id="JACCBE010000001">
    <property type="protein sequence ID" value="NYD58614.1"/>
    <property type="molecule type" value="Genomic_DNA"/>
</dbReference>
<organism evidence="2 3">
    <name type="scientific">Nocardioides marinisabuli</name>
    <dbReference type="NCBI Taxonomy" id="419476"/>
    <lineage>
        <taxon>Bacteria</taxon>
        <taxon>Bacillati</taxon>
        <taxon>Actinomycetota</taxon>
        <taxon>Actinomycetes</taxon>
        <taxon>Propionibacteriales</taxon>
        <taxon>Nocardioidaceae</taxon>
        <taxon>Nocardioides</taxon>
    </lineage>
</organism>
<protein>
    <submittedName>
        <fullName evidence="2">N-acetylglucosamine kinase-like BadF-type ATPase</fullName>
    </submittedName>
</protein>
<evidence type="ECO:0000259" key="1">
    <source>
        <dbReference type="Pfam" id="PF01869"/>
    </source>
</evidence>
<proteinExistence type="predicted"/>
<dbReference type="Pfam" id="PF01869">
    <property type="entry name" value="BcrAD_BadFG"/>
    <property type="match status" value="1"/>
</dbReference>
<dbReference type="SUPFAM" id="SSF53067">
    <property type="entry name" value="Actin-like ATPase domain"/>
    <property type="match status" value="2"/>
</dbReference>
<keyword evidence="2" id="KW-0418">Kinase</keyword>
<dbReference type="AlphaFoldDB" id="A0A7Y9JT95"/>
<dbReference type="RefSeq" id="WP_179616205.1">
    <property type="nucleotide sequence ID" value="NZ_CP059163.1"/>
</dbReference>
<dbReference type="GO" id="GO:0016301">
    <property type="term" value="F:kinase activity"/>
    <property type="evidence" value="ECO:0007669"/>
    <property type="project" value="UniProtKB-KW"/>
</dbReference>
<dbReference type="PANTHER" id="PTHR43190:SF3">
    <property type="entry name" value="N-ACETYL-D-GLUCOSAMINE KINASE"/>
    <property type="match status" value="1"/>
</dbReference>
<dbReference type="CDD" id="cd24007">
    <property type="entry name" value="ASKHA_NBD_eukNAGK-like"/>
    <property type="match status" value="1"/>
</dbReference>
<evidence type="ECO:0000313" key="2">
    <source>
        <dbReference type="EMBL" id="NYD58614.1"/>
    </source>
</evidence>
<keyword evidence="3" id="KW-1185">Reference proteome</keyword>
<feature type="domain" description="ATPase BadF/BadG/BcrA/BcrD type" evidence="1">
    <location>
        <begin position="43"/>
        <end position="293"/>
    </location>
</feature>
<dbReference type="Gene3D" id="3.30.420.40">
    <property type="match status" value="2"/>
</dbReference>
<keyword evidence="2" id="KW-0808">Transferase</keyword>
<gene>
    <name evidence="2" type="ORF">BKA08_002852</name>
</gene>